<keyword evidence="2" id="KW-1185">Reference proteome</keyword>
<evidence type="ECO:0000313" key="1">
    <source>
        <dbReference type="EMBL" id="KAL0083056.1"/>
    </source>
</evidence>
<evidence type="ECO:0008006" key="3">
    <source>
        <dbReference type="Google" id="ProtNLM"/>
    </source>
</evidence>
<reference evidence="1 2" key="1">
    <citation type="submission" date="2024-04" db="EMBL/GenBank/DDBJ databases">
        <title>Symmetric and asymmetric DNA N6-adenine methylation regulates different biological responses in Mucorales.</title>
        <authorList>
            <consortium name="Lawrence Berkeley National Laboratory"/>
            <person name="Lax C."/>
            <person name="Mondo S.J."/>
            <person name="Osorio-Concepcion M."/>
            <person name="Muszewska A."/>
            <person name="Corrochano-Luque M."/>
            <person name="Gutierrez G."/>
            <person name="Riley R."/>
            <person name="Lipzen A."/>
            <person name="Guo J."/>
            <person name="Hundley H."/>
            <person name="Amirebrahimi M."/>
            <person name="Ng V."/>
            <person name="Lorenzo-Gutierrez D."/>
            <person name="Binder U."/>
            <person name="Yang J."/>
            <person name="Song Y."/>
            <person name="Canovas D."/>
            <person name="Navarro E."/>
            <person name="Freitag M."/>
            <person name="Gabaldon T."/>
            <person name="Grigoriev I.V."/>
            <person name="Corrochano L.M."/>
            <person name="Nicolas F.E."/>
            <person name="Garre V."/>
        </authorList>
    </citation>
    <scope>NUCLEOTIDE SEQUENCE [LARGE SCALE GENOMIC DNA]</scope>
    <source>
        <strain evidence="1 2">L51</strain>
    </source>
</reference>
<dbReference type="Proteomes" id="UP001448207">
    <property type="component" value="Unassembled WGS sequence"/>
</dbReference>
<name>A0ABR3AVX2_PHYBL</name>
<gene>
    <name evidence="1" type="ORF">J3Q64DRAFT_1814845</name>
</gene>
<sequence>MEDVLTKVSDPNVVLEPITSQRSYLSLKLAERENTTNETIKKTIKMTKIFDSSIYKNYIYIDRVIEGPKERGTVTLHTENIGINPRTALHVWQHYAEIKEVVYKKKTKNRHSCTDDIIESVTSQLEDFKISKSQMNHHLRNRMLIPINKPTFGPR</sequence>
<dbReference type="EMBL" id="JBCLYO010000014">
    <property type="protein sequence ID" value="KAL0083056.1"/>
    <property type="molecule type" value="Genomic_DNA"/>
</dbReference>
<proteinExistence type="predicted"/>
<evidence type="ECO:0000313" key="2">
    <source>
        <dbReference type="Proteomes" id="UP001448207"/>
    </source>
</evidence>
<accession>A0ABR3AVX2</accession>
<comment type="caution">
    <text evidence="1">The sequence shown here is derived from an EMBL/GenBank/DDBJ whole genome shotgun (WGS) entry which is preliminary data.</text>
</comment>
<protein>
    <recommendedName>
        <fullName evidence="3">Homeodomain-like DNA binding domain-containing transcription factor</fullName>
    </recommendedName>
</protein>
<organism evidence="1 2">
    <name type="scientific">Phycomyces blakesleeanus</name>
    <dbReference type="NCBI Taxonomy" id="4837"/>
    <lineage>
        <taxon>Eukaryota</taxon>
        <taxon>Fungi</taxon>
        <taxon>Fungi incertae sedis</taxon>
        <taxon>Mucoromycota</taxon>
        <taxon>Mucoromycotina</taxon>
        <taxon>Mucoromycetes</taxon>
        <taxon>Mucorales</taxon>
        <taxon>Phycomycetaceae</taxon>
        <taxon>Phycomyces</taxon>
    </lineage>
</organism>